<gene>
    <name evidence="2" type="ORF">BLA60_12545</name>
</gene>
<comment type="caution">
    <text evidence="2">The sequence shown here is derived from an EMBL/GenBank/DDBJ whole genome shotgun (WGS) entry which is preliminary data.</text>
</comment>
<dbReference type="InterPro" id="IPR050765">
    <property type="entry name" value="Riboflavin_Biosynth_HTPR"/>
</dbReference>
<dbReference type="PANTHER" id="PTHR38011:SF2">
    <property type="entry name" value="BIFUNCTIONAL DEAMINASE-REDUCTASE DOMAIN PROTEIN"/>
    <property type="match status" value="1"/>
</dbReference>
<accession>A0A7Z0WMX5</accession>
<dbReference type="GO" id="GO:0008703">
    <property type="term" value="F:5-amino-6-(5-phosphoribosylamino)uracil reductase activity"/>
    <property type="evidence" value="ECO:0007669"/>
    <property type="project" value="InterPro"/>
</dbReference>
<dbReference type="Proteomes" id="UP000185696">
    <property type="component" value="Unassembled WGS sequence"/>
</dbReference>
<dbReference type="AlphaFoldDB" id="A0A7Z0WMX5"/>
<dbReference type="OrthoDB" id="7342392at2"/>
<evidence type="ECO:0000259" key="1">
    <source>
        <dbReference type="Pfam" id="PF01872"/>
    </source>
</evidence>
<dbReference type="InterPro" id="IPR024072">
    <property type="entry name" value="DHFR-like_dom_sf"/>
</dbReference>
<name>A0A7Z0WMX5_9PSEU</name>
<sequence>MSTIVVETFLTLDGVLQAPGARDEDTEGGFTHGGWQAPLFDEAMGEFVGEAMAHTEGLLLGRKTYDIFAGFWPKLTEDHPDYAFGQIFTDMPKYVATRTLTSADVDWENTILLSEDIPAEVAELRAQPGGEIKVVGSGELVQTLLEHNLVDRYRLMTFPVMLGTGKKLFAGGTVPRALELVESRTTPAGAVITVYRPTGEPTYASFEPAH</sequence>
<organism evidence="2 3">
    <name type="scientific">Actinophytocola xinjiangensis</name>
    <dbReference type="NCBI Taxonomy" id="485602"/>
    <lineage>
        <taxon>Bacteria</taxon>
        <taxon>Bacillati</taxon>
        <taxon>Actinomycetota</taxon>
        <taxon>Actinomycetes</taxon>
        <taxon>Pseudonocardiales</taxon>
        <taxon>Pseudonocardiaceae</taxon>
    </lineage>
</organism>
<dbReference type="InterPro" id="IPR002734">
    <property type="entry name" value="RibDG_C"/>
</dbReference>
<dbReference type="PANTHER" id="PTHR38011">
    <property type="entry name" value="DIHYDROFOLATE REDUCTASE FAMILY PROTEIN (AFU_ORTHOLOGUE AFUA_8G06820)"/>
    <property type="match status" value="1"/>
</dbReference>
<dbReference type="RefSeq" id="WP_075133036.1">
    <property type="nucleotide sequence ID" value="NZ_MSIF01000005.1"/>
</dbReference>
<dbReference type="SUPFAM" id="SSF53597">
    <property type="entry name" value="Dihydrofolate reductase-like"/>
    <property type="match status" value="1"/>
</dbReference>
<evidence type="ECO:0000313" key="3">
    <source>
        <dbReference type="Proteomes" id="UP000185696"/>
    </source>
</evidence>
<dbReference type="Pfam" id="PF01872">
    <property type="entry name" value="RibD_C"/>
    <property type="match status" value="1"/>
</dbReference>
<feature type="domain" description="Bacterial bifunctional deaminase-reductase C-terminal" evidence="1">
    <location>
        <begin position="3"/>
        <end position="191"/>
    </location>
</feature>
<dbReference type="EMBL" id="MSIF01000005">
    <property type="protein sequence ID" value="OLF10869.1"/>
    <property type="molecule type" value="Genomic_DNA"/>
</dbReference>
<dbReference type="Gene3D" id="3.40.430.10">
    <property type="entry name" value="Dihydrofolate Reductase, subunit A"/>
    <property type="match status" value="1"/>
</dbReference>
<evidence type="ECO:0000313" key="2">
    <source>
        <dbReference type="EMBL" id="OLF10869.1"/>
    </source>
</evidence>
<dbReference type="GO" id="GO:0009231">
    <property type="term" value="P:riboflavin biosynthetic process"/>
    <property type="evidence" value="ECO:0007669"/>
    <property type="project" value="InterPro"/>
</dbReference>
<keyword evidence="3" id="KW-1185">Reference proteome</keyword>
<reference evidence="2 3" key="1">
    <citation type="submission" date="2016-12" db="EMBL/GenBank/DDBJ databases">
        <title>The draft genome sequence of Actinophytocola xinjiangensis.</title>
        <authorList>
            <person name="Wang W."/>
            <person name="Yuan L."/>
        </authorList>
    </citation>
    <scope>NUCLEOTIDE SEQUENCE [LARGE SCALE GENOMIC DNA]</scope>
    <source>
        <strain evidence="2 3">CGMCC 4.4663</strain>
    </source>
</reference>
<proteinExistence type="predicted"/>
<protein>
    <submittedName>
        <fullName evidence="2">Deaminase</fullName>
    </submittedName>
</protein>